<keyword evidence="3" id="KW-1185">Reference proteome</keyword>
<name>A0A804PV33_MAIZE</name>
<dbReference type="Proteomes" id="UP000007305">
    <property type="component" value="Chromosome 6"/>
</dbReference>
<sequence length="242" mass="26794">MGRKRAADPAVFIPELGAYPCGSTTAGPATVWGPAMAVNAAVIRADFGGRFVISLLKVLGLNQPQVNKGNIANYLSLAEVDSIYLPIPVNFIFIGFDGNGRHEFKLGPEELERWFTKIDHIFEHTRIPLVGEVLTPFYKTTVKKLHHYDLPLISHVNHNFSVHAIHMGEDVLSVFEHAIKVLSCKDDLVDSSRPSDAAHACVRLPARRPPLSCPREQHLQTPPPPCLPSLAPLPHARNPYRR</sequence>
<dbReference type="Gramene" id="Zm00001eb270590_T001">
    <property type="protein sequence ID" value="Zm00001eb270590_P001"/>
    <property type="gene ID" value="Zm00001eb270590"/>
</dbReference>
<reference evidence="3" key="1">
    <citation type="journal article" date="2009" name="Science">
        <title>The B73 maize genome: complexity, diversity, and dynamics.</title>
        <authorList>
            <person name="Schnable P.S."/>
            <person name="Ware D."/>
            <person name="Fulton R.S."/>
            <person name="Stein J.C."/>
            <person name="Wei F."/>
            <person name="Pasternak S."/>
            <person name="Liang C."/>
            <person name="Zhang J."/>
            <person name="Fulton L."/>
            <person name="Graves T.A."/>
            <person name="Minx P."/>
            <person name="Reily A.D."/>
            <person name="Courtney L."/>
            <person name="Kruchowski S.S."/>
            <person name="Tomlinson C."/>
            <person name="Strong C."/>
            <person name="Delehaunty K."/>
            <person name="Fronick C."/>
            <person name="Courtney B."/>
            <person name="Rock S.M."/>
            <person name="Belter E."/>
            <person name="Du F."/>
            <person name="Kim K."/>
            <person name="Abbott R.M."/>
            <person name="Cotton M."/>
            <person name="Levy A."/>
            <person name="Marchetto P."/>
            <person name="Ochoa K."/>
            <person name="Jackson S.M."/>
            <person name="Gillam B."/>
            <person name="Chen W."/>
            <person name="Yan L."/>
            <person name="Higginbotham J."/>
            <person name="Cardenas M."/>
            <person name="Waligorski J."/>
            <person name="Applebaum E."/>
            <person name="Phelps L."/>
            <person name="Falcone J."/>
            <person name="Kanchi K."/>
            <person name="Thane T."/>
            <person name="Scimone A."/>
            <person name="Thane N."/>
            <person name="Henke J."/>
            <person name="Wang T."/>
            <person name="Ruppert J."/>
            <person name="Shah N."/>
            <person name="Rotter K."/>
            <person name="Hodges J."/>
            <person name="Ingenthron E."/>
            <person name="Cordes M."/>
            <person name="Kohlberg S."/>
            <person name="Sgro J."/>
            <person name="Delgado B."/>
            <person name="Mead K."/>
            <person name="Chinwalla A."/>
            <person name="Leonard S."/>
            <person name="Crouse K."/>
            <person name="Collura K."/>
            <person name="Kudrna D."/>
            <person name="Currie J."/>
            <person name="He R."/>
            <person name="Angelova A."/>
            <person name="Rajasekar S."/>
            <person name="Mueller T."/>
            <person name="Lomeli R."/>
            <person name="Scara G."/>
            <person name="Ko A."/>
            <person name="Delaney K."/>
            <person name="Wissotski M."/>
            <person name="Lopez G."/>
            <person name="Campos D."/>
            <person name="Braidotti M."/>
            <person name="Ashley E."/>
            <person name="Golser W."/>
            <person name="Kim H."/>
            <person name="Lee S."/>
            <person name="Lin J."/>
            <person name="Dujmic Z."/>
            <person name="Kim W."/>
            <person name="Talag J."/>
            <person name="Zuccolo A."/>
            <person name="Fan C."/>
            <person name="Sebastian A."/>
            <person name="Kramer M."/>
            <person name="Spiegel L."/>
            <person name="Nascimento L."/>
            <person name="Zutavern T."/>
            <person name="Miller B."/>
            <person name="Ambroise C."/>
            <person name="Muller S."/>
            <person name="Spooner W."/>
            <person name="Narechania A."/>
            <person name="Ren L."/>
            <person name="Wei S."/>
            <person name="Kumari S."/>
            <person name="Faga B."/>
            <person name="Levy M.J."/>
            <person name="McMahan L."/>
            <person name="Van Buren P."/>
            <person name="Vaughn M.W."/>
            <person name="Ying K."/>
            <person name="Yeh C.-T."/>
            <person name="Emrich S.J."/>
            <person name="Jia Y."/>
            <person name="Kalyanaraman A."/>
            <person name="Hsia A.-P."/>
            <person name="Barbazuk W.B."/>
            <person name="Baucom R.S."/>
            <person name="Brutnell T.P."/>
            <person name="Carpita N.C."/>
            <person name="Chaparro C."/>
            <person name="Chia J.-M."/>
            <person name="Deragon J.-M."/>
            <person name="Estill J.C."/>
            <person name="Fu Y."/>
            <person name="Jeddeloh J.A."/>
            <person name="Han Y."/>
            <person name="Lee H."/>
            <person name="Li P."/>
            <person name="Lisch D.R."/>
            <person name="Liu S."/>
            <person name="Liu Z."/>
            <person name="Nagel D.H."/>
            <person name="McCann M.C."/>
            <person name="SanMiguel P."/>
            <person name="Myers A.M."/>
            <person name="Nettleton D."/>
            <person name="Nguyen J."/>
            <person name="Penning B.W."/>
            <person name="Ponnala L."/>
            <person name="Schneider K.L."/>
            <person name="Schwartz D.C."/>
            <person name="Sharma A."/>
            <person name="Soderlund C."/>
            <person name="Springer N.M."/>
            <person name="Sun Q."/>
            <person name="Wang H."/>
            <person name="Waterman M."/>
            <person name="Westerman R."/>
            <person name="Wolfgruber T.K."/>
            <person name="Yang L."/>
            <person name="Yu Y."/>
            <person name="Zhang L."/>
            <person name="Zhou S."/>
            <person name="Zhu Q."/>
            <person name="Bennetzen J.L."/>
            <person name="Dawe R.K."/>
            <person name="Jiang J."/>
            <person name="Jiang N."/>
            <person name="Presting G.G."/>
            <person name="Wessler S.R."/>
            <person name="Aluru S."/>
            <person name="Martienssen R.A."/>
            <person name="Clifton S.W."/>
            <person name="McCombie W.R."/>
            <person name="Wing R.A."/>
            <person name="Wilson R.K."/>
        </authorList>
    </citation>
    <scope>NUCLEOTIDE SEQUENCE [LARGE SCALE GENOMIC DNA]</scope>
    <source>
        <strain evidence="3">cv. B73</strain>
    </source>
</reference>
<organism evidence="2 3">
    <name type="scientific">Zea mays</name>
    <name type="common">Maize</name>
    <dbReference type="NCBI Taxonomy" id="4577"/>
    <lineage>
        <taxon>Eukaryota</taxon>
        <taxon>Viridiplantae</taxon>
        <taxon>Streptophyta</taxon>
        <taxon>Embryophyta</taxon>
        <taxon>Tracheophyta</taxon>
        <taxon>Spermatophyta</taxon>
        <taxon>Magnoliopsida</taxon>
        <taxon>Liliopsida</taxon>
        <taxon>Poales</taxon>
        <taxon>Poaceae</taxon>
        <taxon>PACMAD clade</taxon>
        <taxon>Panicoideae</taxon>
        <taxon>Andropogonodae</taxon>
        <taxon>Andropogoneae</taxon>
        <taxon>Tripsacinae</taxon>
        <taxon>Zea</taxon>
    </lineage>
</organism>
<dbReference type="EnsemblPlants" id="Zm00001eb270590_T001">
    <property type="protein sequence ID" value="Zm00001eb270590_P001"/>
    <property type="gene ID" value="Zm00001eb270590"/>
</dbReference>
<dbReference type="PANTHER" id="PTHR31515">
    <property type="entry name" value="TRANSMEMBRANE PROTEIN-RELATED"/>
    <property type="match status" value="1"/>
</dbReference>
<dbReference type="InParanoid" id="A0A804PV33"/>
<proteinExistence type="predicted"/>
<feature type="region of interest" description="Disordered" evidence="1">
    <location>
        <begin position="212"/>
        <end position="242"/>
    </location>
</feature>
<reference evidence="2" key="3">
    <citation type="submission" date="2021-05" db="UniProtKB">
        <authorList>
            <consortium name="EnsemblPlants"/>
        </authorList>
    </citation>
    <scope>IDENTIFICATION</scope>
    <source>
        <strain evidence="2">cv. B73</strain>
    </source>
</reference>
<reference evidence="2" key="2">
    <citation type="submission" date="2019-07" db="EMBL/GenBank/DDBJ databases">
        <authorList>
            <person name="Seetharam A."/>
            <person name="Woodhouse M."/>
            <person name="Cannon E."/>
        </authorList>
    </citation>
    <scope>NUCLEOTIDE SEQUENCE [LARGE SCALE GENOMIC DNA]</scope>
    <source>
        <strain evidence="2">cv. B73</strain>
    </source>
</reference>
<protein>
    <submittedName>
        <fullName evidence="2">Uncharacterized protein</fullName>
    </submittedName>
</protein>
<evidence type="ECO:0000313" key="3">
    <source>
        <dbReference type="Proteomes" id="UP000007305"/>
    </source>
</evidence>
<evidence type="ECO:0000256" key="1">
    <source>
        <dbReference type="SAM" id="MobiDB-lite"/>
    </source>
</evidence>
<evidence type="ECO:0000313" key="2">
    <source>
        <dbReference type="EnsemblPlants" id="Zm00001eb270590_P001"/>
    </source>
</evidence>
<dbReference type="PANTHER" id="PTHR31515:SF2">
    <property type="entry name" value="TRANSMEMBRANE PROTEIN"/>
    <property type="match status" value="1"/>
</dbReference>
<accession>A0A804PV33</accession>
<dbReference type="AlphaFoldDB" id="A0A804PV33"/>